<gene>
    <name evidence="6" type="ORF">HPB48_014479</name>
</gene>
<dbReference type="PANTHER" id="PTHR46481">
    <property type="entry name" value="ZINC FINGER BED DOMAIN-CONTAINING PROTEIN 4"/>
    <property type="match status" value="1"/>
</dbReference>
<dbReference type="EMBL" id="JABSTR010000005">
    <property type="protein sequence ID" value="KAH9372070.1"/>
    <property type="molecule type" value="Genomic_DNA"/>
</dbReference>
<evidence type="ECO:0000256" key="2">
    <source>
        <dbReference type="ARBA" id="ARBA00022723"/>
    </source>
</evidence>
<dbReference type="OMA" id="IHIKEYL"/>
<protein>
    <submittedName>
        <fullName evidence="6">Uncharacterized protein</fullName>
    </submittedName>
</protein>
<keyword evidence="3" id="KW-0863">Zinc-finger</keyword>
<evidence type="ECO:0000256" key="1">
    <source>
        <dbReference type="ARBA" id="ARBA00004123"/>
    </source>
</evidence>
<keyword evidence="2" id="KW-0479">Metal-binding</keyword>
<dbReference type="Proteomes" id="UP000821853">
    <property type="component" value="Chromosome 3"/>
</dbReference>
<keyword evidence="5" id="KW-0539">Nucleus</keyword>
<evidence type="ECO:0000256" key="3">
    <source>
        <dbReference type="ARBA" id="ARBA00022771"/>
    </source>
</evidence>
<accession>A0A9J6G0T6</accession>
<evidence type="ECO:0000256" key="5">
    <source>
        <dbReference type="ARBA" id="ARBA00023242"/>
    </source>
</evidence>
<evidence type="ECO:0000313" key="6">
    <source>
        <dbReference type="EMBL" id="KAH9372070.1"/>
    </source>
</evidence>
<comment type="subcellular location">
    <subcellularLocation>
        <location evidence="1">Nucleus</location>
    </subcellularLocation>
</comment>
<keyword evidence="4" id="KW-0862">Zinc</keyword>
<sequence>MTRKIATFIAHDLQPYSVVTAESFVDMINYAMHEYVLPSRHKFSKTIIPDVYAAKMNELKMVLREIFSRGVECYTLTTDARTSRAGDSYVSVTVHMLDRNFVQHALALACKAMPEGHTTDNILRFLQVAVKELDLPEDTHIFVVTDNGRNFCSAVARSSGEGLQCFGHTLQLCISDAKKEVSRFALLCVKSRYIKKPLQEKHASTRQAPRNTE</sequence>
<dbReference type="PANTHER" id="PTHR46481:SF10">
    <property type="entry name" value="ZINC FINGER BED DOMAIN-CONTAINING PROTEIN 39"/>
    <property type="match status" value="1"/>
</dbReference>
<dbReference type="OrthoDB" id="1607513at2759"/>
<dbReference type="GO" id="GO:0005634">
    <property type="term" value="C:nucleus"/>
    <property type="evidence" value="ECO:0007669"/>
    <property type="project" value="UniProtKB-SubCell"/>
</dbReference>
<dbReference type="InterPro" id="IPR052035">
    <property type="entry name" value="ZnF_BED_domain_contain"/>
</dbReference>
<reference evidence="6 7" key="1">
    <citation type="journal article" date="2020" name="Cell">
        <title>Large-Scale Comparative Analyses of Tick Genomes Elucidate Their Genetic Diversity and Vector Capacities.</title>
        <authorList>
            <consortium name="Tick Genome and Microbiome Consortium (TIGMIC)"/>
            <person name="Jia N."/>
            <person name="Wang J."/>
            <person name="Shi W."/>
            <person name="Du L."/>
            <person name="Sun Y."/>
            <person name="Zhan W."/>
            <person name="Jiang J.F."/>
            <person name="Wang Q."/>
            <person name="Zhang B."/>
            <person name="Ji P."/>
            <person name="Bell-Sakyi L."/>
            <person name="Cui X.M."/>
            <person name="Yuan T.T."/>
            <person name="Jiang B.G."/>
            <person name="Yang W.F."/>
            <person name="Lam T.T."/>
            <person name="Chang Q.C."/>
            <person name="Ding S.J."/>
            <person name="Wang X.J."/>
            <person name="Zhu J.G."/>
            <person name="Ruan X.D."/>
            <person name="Zhao L."/>
            <person name="Wei J.T."/>
            <person name="Ye R.Z."/>
            <person name="Que T.C."/>
            <person name="Du C.H."/>
            <person name="Zhou Y.H."/>
            <person name="Cheng J.X."/>
            <person name="Dai P.F."/>
            <person name="Guo W.B."/>
            <person name="Han X.H."/>
            <person name="Huang E.J."/>
            <person name="Li L.F."/>
            <person name="Wei W."/>
            <person name="Gao Y.C."/>
            <person name="Liu J.Z."/>
            <person name="Shao H.Z."/>
            <person name="Wang X."/>
            <person name="Wang C.C."/>
            <person name="Yang T.C."/>
            <person name="Huo Q.B."/>
            <person name="Li W."/>
            <person name="Chen H.Y."/>
            <person name="Chen S.E."/>
            <person name="Zhou L.G."/>
            <person name="Ni X.B."/>
            <person name="Tian J.H."/>
            <person name="Sheng Y."/>
            <person name="Liu T."/>
            <person name="Pan Y.S."/>
            <person name="Xia L.Y."/>
            <person name="Li J."/>
            <person name="Zhao F."/>
            <person name="Cao W.C."/>
        </authorList>
    </citation>
    <scope>NUCLEOTIDE SEQUENCE [LARGE SCALE GENOMIC DNA]</scope>
    <source>
        <strain evidence="6">HaeL-2018</strain>
    </source>
</reference>
<evidence type="ECO:0000256" key="4">
    <source>
        <dbReference type="ARBA" id="ARBA00022833"/>
    </source>
</evidence>
<dbReference type="VEuPathDB" id="VectorBase:HLOH_050929"/>
<keyword evidence="7" id="KW-1185">Reference proteome</keyword>
<name>A0A9J6G0T6_HAELO</name>
<organism evidence="6 7">
    <name type="scientific">Haemaphysalis longicornis</name>
    <name type="common">Bush tick</name>
    <dbReference type="NCBI Taxonomy" id="44386"/>
    <lineage>
        <taxon>Eukaryota</taxon>
        <taxon>Metazoa</taxon>
        <taxon>Ecdysozoa</taxon>
        <taxon>Arthropoda</taxon>
        <taxon>Chelicerata</taxon>
        <taxon>Arachnida</taxon>
        <taxon>Acari</taxon>
        <taxon>Parasitiformes</taxon>
        <taxon>Ixodida</taxon>
        <taxon>Ixodoidea</taxon>
        <taxon>Ixodidae</taxon>
        <taxon>Haemaphysalinae</taxon>
        <taxon>Haemaphysalis</taxon>
    </lineage>
</organism>
<dbReference type="InterPro" id="IPR012337">
    <property type="entry name" value="RNaseH-like_sf"/>
</dbReference>
<dbReference type="GO" id="GO:0008270">
    <property type="term" value="F:zinc ion binding"/>
    <property type="evidence" value="ECO:0007669"/>
    <property type="project" value="UniProtKB-KW"/>
</dbReference>
<dbReference type="SUPFAM" id="SSF140996">
    <property type="entry name" value="Hermes dimerisation domain"/>
    <property type="match status" value="1"/>
</dbReference>
<proteinExistence type="predicted"/>
<evidence type="ECO:0000313" key="7">
    <source>
        <dbReference type="Proteomes" id="UP000821853"/>
    </source>
</evidence>
<comment type="caution">
    <text evidence="6">The sequence shown here is derived from an EMBL/GenBank/DDBJ whole genome shotgun (WGS) entry which is preliminary data.</text>
</comment>
<dbReference type="SUPFAM" id="SSF53098">
    <property type="entry name" value="Ribonuclease H-like"/>
    <property type="match status" value="1"/>
</dbReference>
<dbReference type="AlphaFoldDB" id="A0A9J6G0T6"/>